<dbReference type="EMBL" id="JBHSAX010000017">
    <property type="protein sequence ID" value="MFC3964652.1"/>
    <property type="molecule type" value="Genomic_DNA"/>
</dbReference>
<evidence type="ECO:0000256" key="1">
    <source>
        <dbReference type="SAM" id="MobiDB-lite"/>
    </source>
</evidence>
<gene>
    <name evidence="5" type="ORF">ACFO0B_21925</name>
</gene>
<feature type="region of interest" description="Disordered" evidence="1">
    <location>
        <begin position="23"/>
        <end position="66"/>
    </location>
</feature>
<keyword evidence="2" id="KW-0472">Membrane</keyword>
<proteinExistence type="predicted"/>
<feature type="signal peptide" evidence="3">
    <location>
        <begin position="1"/>
        <end position="24"/>
    </location>
</feature>
<feature type="compositionally biased region" description="Low complexity" evidence="1">
    <location>
        <begin position="301"/>
        <end position="325"/>
    </location>
</feature>
<feature type="domain" description="DUF4349" evidence="4">
    <location>
        <begin position="65"/>
        <end position="285"/>
    </location>
</feature>
<sequence>MRKVAVFCAGLLGLALLVGCGADGSESAPGAPDSTVAAPAVSPPGLREQGAPAPSDNEQAPDTTRKEVVTGDVALVADDPIAAAGIIADRVRALGGRVDSRTEQPRTDENDGSSGYRPLPQGPSASLTVRVPSDRTDAFVDGLGQVGRITRISLNRADVTMQWEDLDARIRALQTSVDRLRALIAGATTTADLIAAEQALSSRQGELDSLISQQRLLDDQVALSTLSISVTTPAANPVDDDEPSSFWGGIVAGWNGLVDRLGDAVVFTGKALPTLAFLAVVGGLIFAVFRAVRRRRGSGTAPAPGKAWAEPEPAAASAKAEPATGTAGGNVEPAAAVQPDAPASKPGRGTSDADRPRDDHPEQP</sequence>
<evidence type="ECO:0000256" key="2">
    <source>
        <dbReference type="SAM" id="Phobius"/>
    </source>
</evidence>
<feature type="region of interest" description="Disordered" evidence="1">
    <location>
        <begin position="297"/>
        <end position="364"/>
    </location>
</feature>
<feature type="transmembrane region" description="Helical" evidence="2">
    <location>
        <begin position="271"/>
        <end position="289"/>
    </location>
</feature>
<protein>
    <submittedName>
        <fullName evidence="5">DUF4349 domain-containing protein</fullName>
    </submittedName>
</protein>
<feature type="region of interest" description="Disordered" evidence="1">
    <location>
        <begin position="97"/>
        <end position="129"/>
    </location>
</feature>
<organism evidence="5 6">
    <name type="scientific">Nocardia jiangsuensis</name>
    <dbReference type="NCBI Taxonomy" id="1691563"/>
    <lineage>
        <taxon>Bacteria</taxon>
        <taxon>Bacillati</taxon>
        <taxon>Actinomycetota</taxon>
        <taxon>Actinomycetes</taxon>
        <taxon>Mycobacteriales</taxon>
        <taxon>Nocardiaceae</taxon>
        <taxon>Nocardia</taxon>
    </lineage>
</organism>
<feature type="chain" id="PRO_5046556164" evidence="3">
    <location>
        <begin position="25"/>
        <end position="364"/>
    </location>
</feature>
<evidence type="ECO:0000259" key="4">
    <source>
        <dbReference type="Pfam" id="PF14257"/>
    </source>
</evidence>
<evidence type="ECO:0000313" key="5">
    <source>
        <dbReference type="EMBL" id="MFC3964652.1"/>
    </source>
</evidence>
<evidence type="ECO:0000256" key="3">
    <source>
        <dbReference type="SAM" id="SignalP"/>
    </source>
</evidence>
<feature type="compositionally biased region" description="Basic and acidic residues" evidence="1">
    <location>
        <begin position="98"/>
        <end position="109"/>
    </location>
</feature>
<dbReference type="Pfam" id="PF14257">
    <property type="entry name" value="DUF4349"/>
    <property type="match status" value="1"/>
</dbReference>
<accession>A0ABV8DYR5</accession>
<dbReference type="PROSITE" id="PS51257">
    <property type="entry name" value="PROKAR_LIPOPROTEIN"/>
    <property type="match status" value="1"/>
</dbReference>
<name>A0ABV8DYR5_9NOCA</name>
<reference evidence="6" key="1">
    <citation type="journal article" date="2019" name="Int. J. Syst. Evol. Microbiol.">
        <title>The Global Catalogue of Microorganisms (GCM) 10K type strain sequencing project: providing services to taxonomists for standard genome sequencing and annotation.</title>
        <authorList>
            <consortium name="The Broad Institute Genomics Platform"/>
            <consortium name="The Broad Institute Genome Sequencing Center for Infectious Disease"/>
            <person name="Wu L."/>
            <person name="Ma J."/>
        </authorList>
    </citation>
    <scope>NUCLEOTIDE SEQUENCE [LARGE SCALE GENOMIC DNA]</scope>
    <source>
        <strain evidence="6">CGMCC 4.7330</strain>
    </source>
</reference>
<keyword evidence="3" id="KW-0732">Signal</keyword>
<comment type="caution">
    <text evidence="5">The sequence shown here is derived from an EMBL/GenBank/DDBJ whole genome shotgun (WGS) entry which is preliminary data.</text>
</comment>
<dbReference type="Proteomes" id="UP001595696">
    <property type="component" value="Unassembled WGS sequence"/>
</dbReference>
<keyword evidence="6" id="KW-1185">Reference proteome</keyword>
<evidence type="ECO:0000313" key="6">
    <source>
        <dbReference type="Proteomes" id="UP001595696"/>
    </source>
</evidence>
<keyword evidence="2" id="KW-1133">Transmembrane helix</keyword>
<dbReference type="RefSeq" id="WP_378614403.1">
    <property type="nucleotide sequence ID" value="NZ_JBHSAX010000017.1"/>
</dbReference>
<keyword evidence="2" id="KW-0812">Transmembrane</keyword>
<feature type="compositionally biased region" description="Basic and acidic residues" evidence="1">
    <location>
        <begin position="351"/>
        <end position="364"/>
    </location>
</feature>
<dbReference type="InterPro" id="IPR025645">
    <property type="entry name" value="DUF4349"/>
</dbReference>